<dbReference type="Gene3D" id="2.120.10.30">
    <property type="entry name" value="TolB, C-terminal domain"/>
    <property type="match status" value="1"/>
</dbReference>
<keyword evidence="1" id="KW-0472">Membrane</keyword>
<dbReference type="Proteomes" id="UP001443914">
    <property type="component" value="Unassembled WGS sequence"/>
</dbReference>
<evidence type="ECO:0000256" key="1">
    <source>
        <dbReference type="SAM" id="Phobius"/>
    </source>
</evidence>
<dbReference type="InterPro" id="IPR053224">
    <property type="entry name" value="Sensory_adhesion_molecule"/>
</dbReference>
<sequence>MGCASVRQCIFSTKFLLTLFLMSAIPIGVIISLERVSPSTHVYQYHSNSWFRECAAWDHPNRRFIVSYLEGGLGVLNLGDDSEDGVLVEKTVVKDDDLAGNATVGVHIDHSRNRLLVTVGDMRNNHYSGLASYDLTSWTRLFLAHLSGPDDEKSFADDLAVDEDGNAYVTDVKASKIWKVNAEGKLTSVIRSPLFSFKAWYKNLVGLNGIVYHPDGYLLVIHTFSGTLYKIDIKKGDQAIKLVKIVTGSLVLGDGMVLLSPTKIVVAGNPSGRLLESTDGWETASVVSKFWGPMHRIATSATVKDGKVYLSHMLGLGYPKRKHVIVEANFKK</sequence>
<reference evidence="2" key="1">
    <citation type="submission" date="2024-03" db="EMBL/GenBank/DDBJ databases">
        <title>WGS assembly of Saponaria officinalis var. Norfolk2.</title>
        <authorList>
            <person name="Jenkins J."/>
            <person name="Shu S."/>
            <person name="Grimwood J."/>
            <person name="Barry K."/>
            <person name="Goodstein D."/>
            <person name="Schmutz J."/>
            <person name="Leebens-Mack J."/>
            <person name="Osbourn A."/>
        </authorList>
    </citation>
    <scope>NUCLEOTIDE SEQUENCE [LARGE SCALE GENOMIC DNA]</scope>
    <source>
        <strain evidence="2">JIC</strain>
    </source>
</reference>
<evidence type="ECO:0000313" key="2">
    <source>
        <dbReference type="EMBL" id="KAK9704777.1"/>
    </source>
</evidence>
<dbReference type="PANTHER" id="PTHR31460">
    <property type="match status" value="1"/>
</dbReference>
<dbReference type="FunFam" id="2.120.10.30:FF:000089">
    <property type="entry name" value="Calcium-dependent phosphotriesterase superfamily protein"/>
    <property type="match status" value="1"/>
</dbReference>
<evidence type="ECO:0000313" key="3">
    <source>
        <dbReference type="Proteomes" id="UP001443914"/>
    </source>
</evidence>
<name>A0AAW1JJT5_SAPOF</name>
<keyword evidence="1" id="KW-0812">Transmembrane</keyword>
<keyword evidence="1" id="KW-1133">Transmembrane helix</keyword>
<dbReference type="InterPro" id="IPR011042">
    <property type="entry name" value="6-blade_b-propeller_TolB-like"/>
</dbReference>
<keyword evidence="3" id="KW-1185">Reference proteome</keyword>
<accession>A0AAW1JJT5</accession>
<dbReference type="GO" id="GO:0005783">
    <property type="term" value="C:endoplasmic reticulum"/>
    <property type="evidence" value="ECO:0007669"/>
    <property type="project" value="TreeGrafter"/>
</dbReference>
<dbReference type="PANTHER" id="PTHR31460:SF0">
    <property type="entry name" value="CALCIUM-DEPENDENT PHOSPHOTRIESTERASE SUPERFAMILY PROTEIN-RELATED"/>
    <property type="match status" value="1"/>
</dbReference>
<comment type="caution">
    <text evidence="2">The sequence shown here is derived from an EMBL/GenBank/DDBJ whole genome shotgun (WGS) entry which is preliminary data.</text>
</comment>
<dbReference type="AlphaFoldDB" id="A0AAW1JJT5"/>
<dbReference type="EMBL" id="JBDFQZ010000007">
    <property type="protein sequence ID" value="KAK9704777.1"/>
    <property type="molecule type" value="Genomic_DNA"/>
</dbReference>
<gene>
    <name evidence="2" type="ORF">RND81_07G010100</name>
</gene>
<dbReference type="SUPFAM" id="SSF63829">
    <property type="entry name" value="Calcium-dependent phosphotriesterase"/>
    <property type="match status" value="1"/>
</dbReference>
<organism evidence="2 3">
    <name type="scientific">Saponaria officinalis</name>
    <name type="common">Common soapwort</name>
    <name type="synonym">Lychnis saponaria</name>
    <dbReference type="NCBI Taxonomy" id="3572"/>
    <lineage>
        <taxon>Eukaryota</taxon>
        <taxon>Viridiplantae</taxon>
        <taxon>Streptophyta</taxon>
        <taxon>Embryophyta</taxon>
        <taxon>Tracheophyta</taxon>
        <taxon>Spermatophyta</taxon>
        <taxon>Magnoliopsida</taxon>
        <taxon>eudicotyledons</taxon>
        <taxon>Gunneridae</taxon>
        <taxon>Pentapetalae</taxon>
        <taxon>Caryophyllales</taxon>
        <taxon>Caryophyllaceae</taxon>
        <taxon>Caryophylleae</taxon>
        <taxon>Saponaria</taxon>
    </lineage>
</organism>
<proteinExistence type="predicted"/>
<feature type="transmembrane region" description="Helical" evidence="1">
    <location>
        <begin position="15"/>
        <end position="33"/>
    </location>
</feature>
<protein>
    <submittedName>
        <fullName evidence="2">Uncharacterized protein</fullName>
    </submittedName>
</protein>